<sequence length="254" mass="27958">MAELSYSTYCDGIEREVARIVEVARAHDRAAAVPCCPDWTIADVLRHLGLLQQWFAAMVDRRSPQRLEFGEVDFGLPTDAADYPDWVESRHVEVAKVLRAADPDAAMWTWGPGGQVRFWARRMQMELLVHRYDVELAAGEVTAFDPAVAADGVAEFLVNLPSAVGFTPAVAELRGDGQTIGFGVWGTEISWAVRLDPDSFGLTQAVAEPDATVSAETPDALLLLVYGRIGVDDPRIRTAGDAQLLEKWFTHSKF</sequence>
<evidence type="ECO:0000313" key="4">
    <source>
        <dbReference type="Proteomes" id="UP000256269"/>
    </source>
</evidence>
<organism evidence="3 4">
    <name type="scientific">Kutzneria buriramensis</name>
    <dbReference type="NCBI Taxonomy" id="1045776"/>
    <lineage>
        <taxon>Bacteria</taxon>
        <taxon>Bacillati</taxon>
        <taxon>Actinomycetota</taxon>
        <taxon>Actinomycetes</taxon>
        <taxon>Pseudonocardiales</taxon>
        <taxon>Pseudonocardiaceae</taxon>
        <taxon>Kutzneria</taxon>
    </lineage>
</organism>
<evidence type="ECO:0000259" key="1">
    <source>
        <dbReference type="Pfam" id="PF07398"/>
    </source>
</evidence>
<proteinExistence type="predicted"/>
<dbReference type="AlphaFoldDB" id="A0A3E0H124"/>
<dbReference type="SUPFAM" id="SSF109854">
    <property type="entry name" value="DinB/YfiT-like putative metalloenzymes"/>
    <property type="match status" value="1"/>
</dbReference>
<dbReference type="Pfam" id="PF11716">
    <property type="entry name" value="MDMPI_N"/>
    <property type="match status" value="1"/>
</dbReference>
<dbReference type="Proteomes" id="UP000256269">
    <property type="component" value="Unassembled WGS sequence"/>
</dbReference>
<dbReference type="RefSeq" id="WP_116179637.1">
    <property type="nucleotide sequence ID" value="NZ_CP144375.1"/>
</dbReference>
<keyword evidence="4" id="KW-1185">Reference proteome</keyword>
<reference evidence="3 4" key="1">
    <citation type="submission" date="2018-08" db="EMBL/GenBank/DDBJ databases">
        <title>Genomic Encyclopedia of Archaeal and Bacterial Type Strains, Phase II (KMG-II): from individual species to whole genera.</title>
        <authorList>
            <person name="Goeker M."/>
        </authorList>
    </citation>
    <scope>NUCLEOTIDE SEQUENCE [LARGE SCALE GENOMIC DNA]</scope>
    <source>
        <strain evidence="3 4">DSM 45791</strain>
    </source>
</reference>
<dbReference type="OrthoDB" id="3671213at2"/>
<dbReference type="InterPro" id="IPR010872">
    <property type="entry name" value="MDMPI_C-term_domain"/>
</dbReference>
<feature type="domain" description="Mycothiol-dependent maleylpyruvate isomerase metal-binding" evidence="2">
    <location>
        <begin position="13"/>
        <end position="134"/>
    </location>
</feature>
<dbReference type="PANTHER" id="PTHR40758">
    <property type="entry name" value="CONSERVED PROTEIN"/>
    <property type="match status" value="1"/>
</dbReference>
<dbReference type="EMBL" id="QUNO01000016">
    <property type="protein sequence ID" value="REH36355.1"/>
    <property type="molecule type" value="Genomic_DNA"/>
</dbReference>
<dbReference type="Pfam" id="PF07398">
    <property type="entry name" value="MDMPI_C"/>
    <property type="match status" value="1"/>
</dbReference>
<dbReference type="InterPro" id="IPR034660">
    <property type="entry name" value="DinB/YfiT-like"/>
</dbReference>
<protein>
    <submittedName>
        <fullName evidence="3">Uncharacterized protein (TIGR03083 family)</fullName>
    </submittedName>
</protein>
<dbReference type="InterPro" id="IPR017517">
    <property type="entry name" value="Maleyloyr_isom"/>
</dbReference>
<dbReference type="InterPro" id="IPR024344">
    <property type="entry name" value="MDMPI_metal-binding"/>
</dbReference>
<dbReference type="PANTHER" id="PTHR40758:SF1">
    <property type="entry name" value="CONSERVED PROTEIN"/>
    <property type="match status" value="1"/>
</dbReference>
<evidence type="ECO:0000259" key="2">
    <source>
        <dbReference type="Pfam" id="PF11716"/>
    </source>
</evidence>
<evidence type="ECO:0000313" key="3">
    <source>
        <dbReference type="EMBL" id="REH36355.1"/>
    </source>
</evidence>
<dbReference type="NCBIfam" id="TIGR03083">
    <property type="entry name" value="maleylpyruvate isomerase family mycothiol-dependent enzyme"/>
    <property type="match status" value="1"/>
</dbReference>
<gene>
    <name evidence="3" type="ORF">BCF44_116224</name>
</gene>
<dbReference type="GO" id="GO:0005886">
    <property type="term" value="C:plasma membrane"/>
    <property type="evidence" value="ECO:0007669"/>
    <property type="project" value="TreeGrafter"/>
</dbReference>
<accession>A0A3E0H124</accession>
<comment type="caution">
    <text evidence="3">The sequence shown here is derived from an EMBL/GenBank/DDBJ whole genome shotgun (WGS) entry which is preliminary data.</text>
</comment>
<dbReference type="GO" id="GO:0046872">
    <property type="term" value="F:metal ion binding"/>
    <property type="evidence" value="ECO:0007669"/>
    <property type="project" value="InterPro"/>
</dbReference>
<name>A0A3E0H124_9PSEU</name>
<feature type="domain" description="MDMPI C-terminal" evidence="1">
    <location>
        <begin position="148"/>
        <end position="246"/>
    </location>
</feature>